<dbReference type="AlphaFoldDB" id="S7S0K3"/>
<keyword evidence="2" id="KW-0560">Oxidoreductase</keyword>
<comment type="similarity">
    <text evidence="1">Belongs to the short-chain dehydrogenases/reductases (SDR) family.</text>
</comment>
<protein>
    <submittedName>
        <fullName evidence="3">NAD P-binding protein</fullName>
    </submittedName>
</protein>
<name>S7S0K3_GLOTA</name>
<evidence type="ECO:0000256" key="2">
    <source>
        <dbReference type="ARBA" id="ARBA00023002"/>
    </source>
</evidence>
<dbReference type="PANTHER" id="PTHR43669">
    <property type="entry name" value="5-KETO-D-GLUCONATE 5-REDUCTASE"/>
    <property type="match status" value="1"/>
</dbReference>
<dbReference type="RefSeq" id="XP_007861188.1">
    <property type="nucleotide sequence ID" value="XM_007862997.1"/>
</dbReference>
<gene>
    <name evidence="3" type="ORF">GLOTRDRAFT_118945</name>
</gene>
<dbReference type="PANTHER" id="PTHR43669:SF11">
    <property type="entry name" value="SHORT-CHAIN DEHYDROGENASE_OXIDOREDUCTASE"/>
    <property type="match status" value="1"/>
</dbReference>
<reference evidence="3 4" key="1">
    <citation type="journal article" date="2012" name="Science">
        <title>The Paleozoic origin of enzymatic lignin decomposition reconstructed from 31 fungal genomes.</title>
        <authorList>
            <person name="Floudas D."/>
            <person name="Binder M."/>
            <person name="Riley R."/>
            <person name="Barry K."/>
            <person name="Blanchette R.A."/>
            <person name="Henrissat B."/>
            <person name="Martinez A.T."/>
            <person name="Otillar R."/>
            <person name="Spatafora J.W."/>
            <person name="Yadav J.S."/>
            <person name="Aerts A."/>
            <person name="Benoit I."/>
            <person name="Boyd A."/>
            <person name="Carlson A."/>
            <person name="Copeland A."/>
            <person name="Coutinho P.M."/>
            <person name="de Vries R.P."/>
            <person name="Ferreira P."/>
            <person name="Findley K."/>
            <person name="Foster B."/>
            <person name="Gaskell J."/>
            <person name="Glotzer D."/>
            <person name="Gorecki P."/>
            <person name="Heitman J."/>
            <person name="Hesse C."/>
            <person name="Hori C."/>
            <person name="Igarashi K."/>
            <person name="Jurgens J.A."/>
            <person name="Kallen N."/>
            <person name="Kersten P."/>
            <person name="Kohler A."/>
            <person name="Kuees U."/>
            <person name="Kumar T.K.A."/>
            <person name="Kuo A."/>
            <person name="LaButti K."/>
            <person name="Larrondo L.F."/>
            <person name="Lindquist E."/>
            <person name="Ling A."/>
            <person name="Lombard V."/>
            <person name="Lucas S."/>
            <person name="Lundell T."/>
            <person name="Martin R."/>
            <person name="McLaughlin D.J."/>
            <person name="Morgenstern I."/>
            <person name="Morin E."/>
            <person name="Murat C."/>
            <person name="Nagy L.G."/>
            <person name="Nolan M."/>
            <person name="Ohm R.A."/>
            <person name="Patyshakuliyeva A."/>
            <person name="Rokas A."/>
            <person name="Ruiz-Duenas F.J."/>
            <person name="Sabat G."/>
            <person name="Salamov A."/>
            <person name="Samejima M."/>
            <person name="Schmutz J."/>
            <person name="Slot J.C."/>
            <person name="St John F."/>
            <person name="Stenlid J."/>
            <person name="Sun H."/>
            <person name="Sun S."/>
            <person name="Syed K."/>
            <person name="Tsang A."/>
            <person name="Wiebenga A."/>
            <person name="Young D."/>
            <person name="Pisabarro A."/>
            <person name="Eastwood D.C."/>
            <person name="Martin F."/>
            <person name="Cullen D."/>
            <person name="Grigoriev I.V."/>
            <person name="Hibbett D.S."/>
        </authorList>
    </citation>
    <scope>NUCLEOTIDE SEQUENCE [LARGE SCALE GENOMIC DNA]</scope>
    <source>
        <strain evidence="3 4">ATCC 11539</strain>
    </source>
</reference>
<dbReference type="SUPFAM" id="SSF51735">
    <property type="entry name" value="NAD(P)-binding Rossmann-fold domains"/>
    <property type="match status" value="1"/>
</dbReference>
<proteinExistence type="inferred from homology"/>
<sequence>MPNIGDSKCILVVGATAGIGRALAKSLKALPSKPKVIVTGRRQERLNELAKEGFETAMVNIDTDRAGLKQFVDSIVSKYPEVDAVIFSAGIQHEFDFTKPETVDLDKLVSELNTNYTAIVTMITYFLPHFLKVASKGQPCFIVPITSGLGIVPGPWVPCYSATKAALHSYSISLNEQLRGTGVHVMEIMPPLVESELHDHQGKTPVLSKVWMPLDEYTKHEVDGLLRGDTFIPIGQTADNFEKFEKGKDEIARGSFKFIQSLNSS</sequence>
<evidence type="ECO:0000256" key="1">
    <source>
        <dbReference type="ARBA" id="ARBA00006484"/>
    </source>
</evidence>
<dbReference type="OrthoDB" id="37659at2759"/>
<dbReference type="GeneID" id="19300525"/>
<dbReference type="PRINTS" id="PR00081">
    <property type="entry name" value="GDHRDH"/>
</dbReference>
<evidence type="ECO:0000313" key="4">
    <source>
        <dbReference type="Proteomes" id="UP000030669"/>
    </source>
</evidence>
<dbReference type="InterPro" id="IPR036291">
    <property type="entry name" value="NAD(P)-bd_dom_sf"/>
</dbReference>
<evidence type="ECO:0000313" key="3">
    <source>
        <dbReference type="EMBL" id="EPQ60885.1"/>
    </source>
</evidence>
<dbReference type="STRING" id="670483.S7S0K3"/>
<dbReference type="EMBL" id="KB469296">
    <property type="protein sequence ID" value="EPQ60885.1"/>
    <property type="molecule type" value="Genomic_DNA"/>
</dbReference>
<dbReference type="OMA" id="LPRCANY"/>
<dbReference type="GO" id="GO:0016491">
    <property type="term" value="F:oxidoreductase activity"/>
    <property type="evidence" value="ECO:0007669"/>
    <property type="project" value="UniProtKB-KW"/>
</dbReference>
<dbReference type="Proteomes" id="UP000030669">
    <property type="component" value="Unassembled WGS sequence"/>
</dbReference>
<dbReference type="InterPro" id="IPR002347">
    <property type="entry name" value="SDR_fam"/>
</dbReference>
<accession>S7S0K3</accession>
<dbReference type="Gene3D" id="3.40.50.720">
    <property type="entry name" value="NAD(P)-binding Rossmann-like Domain"/>
    <property type="match status" value="1"/>
</dbReference>
<dbReference type="HOGENOM" id="CLU_010194_2_6_1"/>
<keyword evidence="4" id="KW-1185">Reference proteome</keyword>
<dbReference type="eggNOG" id="KOG1205">
    <property type="taxonomic scope" value="Eukaryota"/>
</dbReference>
<dbReference type="Pfam" id="PF00106">
    <property type="entry name" value="adh_short"/>
    <property type="match status" value="1"/>
</dbReference>
<organism evidence="3 4">
    <name type="scientific">Gloeophyllum trabeum (strain ATCC 11539 / FP-39264 / Madison 617)</name>
    <name type="common">Brown rot fungus</name>
    <dbReference type="NCBI Taxonomy" id="670483"/>
    <lineage>
        <taxon>Eukaryota</taxon>
        <taxon>Fungi</taxon>
        <taxon>Dikarya</taxon>
        <taxon>Basidiomycota</taxon>
        <taxon>Agaricomycotina</taxon>
        <taxon>Agaricomycetes</taxon>
        <taxon>Gloeophyllales</taxon>
        <taxon>Gloeophyllaceae</taxon>
        <taxon>Gloeophyllum</taxon>
    </lineage>
</organism>
<dbReference type="KEGG" id="gtr:GLOTRDRAFT_118945"/>